<dbReference type="GO" id="GO:0004751">
    <property type="term" value="F:ribose-5-phosphate isomerase activity"/>
    <property type="evidence" value="ECO:0007669"/>
    <property type="project" value="InterPro"/>
</dbReference>
<comment type="caution">
    <text evidence="1">The sequence shown here is derived from an EMBL/GenBank/DDBJ whole genome shotgun (WGS) entry which is preliminary data.</text>
</comment>
<dbReference type="AlphaFoldDB" id="A0A3M7TGK7"/>
<evidence type="ECO:0000313" key="2">
    <source>
        <dbReference type="Proteomes" id="UP000278775"/>
    </source>
</evidence>
<protein>
    <submittedName>
        <fullName evidence="1">Uncharacterized protein</fullName>
    </submittedName>
</protein>
<dbReference type="Gene3D" id="3.30.70.260">
    <property type="match status" value="1"/>
</dbReference>
<dbReference type="OrthoDB" id="5870696at2"/>
<proteinExistence type="predicted"/>
<accession>A0A3M7TGK7</accession>
<reference evidence="1 2" key="1">
    <citation type="submission" date="2018-08" db="EMBL/GenBank/DDBJ databases">
        <title>Chryseobacterium nematophagum: a novel matrix digesting pathogen of nematodes.</title>
        <authorList>
            <person name="Page A."/>
            <person name="Roberts M."/>
            <person name="Felix M.-A."/>
            <person name="Weir W."/>
        </authorList>
    </citation>
    <scope>NUCLEOTIDE SEQUENCE [LARGE SCALE GENOMIC DNA]</scope>
    <source>
        <strain evidence="1 2">JUb129</strain>
    </source>
</reference>
<dbReference type="Proteomes" id="UP000278775">
    <property type="component" value="Unassembled WGS sequence"/>
</dbReference>
<dbReference type="InterPro" id="IPR004788">
    <property type="entry name" value="Ribose5P_isomerase_type_A"/>
</dbReference>
<organism evidence="1 2">
    <name type="scientific">Chryseobacterium nematophagum</name>
    <dbReference type="NCBI Taxonomy" id="2305228"/>
    <lineage>
        <taxon>Bacteria</taxon>
        <taxon>Pseudomonadati</taxon>
        <taxon>Bacteroidota</taxon>
        <taxon>Flavobacteriia</taxon>
        <taxon>Flavobacteriales</taxon>
        <taxon>Weeksellaceae</taxon>
        <taxon>Chryseobacterium group</taxon>
        <taxon>Chryseobacterium</taxon>
    </lineage>
</organism>
<dbReference type="Gene3D" id="3.40.50.1360">
    <property type="match status" value="1"/>
</dbReference>
<dbReference type="GO" id="GO:0009052">
    <property type="term" value="P:pentose-phosphate shunt, non-oxidative branch"/>
    <property type="evidence" value="ECO:0007669"/>
    <property type="project" value="InterPro"/>
</dbReference>
<sequence>MLTKRGGILLDVKFQSFPELSTLNHIKVWPGIIDHSLFYKMATAAILCGRDGVNYLYI</sequence>
<dbReference type="EMBL" id="QWIU01000002">
    <property type="protein sequence ID" value="RNA62651.1"/>
    <property type="molecule type" value="Genomic_DNA"/>
</dbReference>
<name>A0A3M7TGK7_9FLAO</name>
<gene>
    <name evidence="1" type="ORF">D1631_12245</name>
</gene>
<dbReference type="Pfam" id="PF06026">
    <property type="entry name" value="Rib_5-P_isom_A"/>
    <property type="match status" value="1"/>
</dbReference>
<evidence type="ECO:0000313" key="1">
    <source>
        <dbReference type="EMBL" id="RNA62651.1"/>
    </source>
</evidence>